<dbReference type="Proteomes" id="UP001188597">
    <property type="component" value="Unassembled WGS sequence"/>
</dbReference>
<comment type="caution">
    <text evidence="2">The sequence shown here is derived from an EMBL/GenBank/DDBJ whole genome shotgun (WGS) entry which is preliminary data.</text>
</comment>
<organism evidence="2 3">
    <name type="scientific">Escallonia herrerae</name>
    <dbReference type="NCBI Taxonomy" id="1293975"/>
    <lineage>
        <taxon>Eukaryota</taxon>
        <taxon>Viridiplantae</taxon>
        <taxon>Streptophyta</taxon>
        <taxon>Embryophyta</taxon>
        <taxon>Tracheophyta</taxon>
        <taxon>Spermatophyta</taxon>
        <taxon>Magnoliopsida</taxon>
        <taxon>eudicotyledons</taxon>
        <taxon>Gunneridae</taxon>
        <taxon>Pentapetalae</taxon>
        <taxon>asterids</taxon>
        <taxon>campanulids</taxon>
        <taxon>Escalloniales</taxon>
        <taxon>Escalloniaceae</taxon>
        <taxon>Escallonia</taxon>
    </lineage>
</organism>
<feature type="compositionally biased region" description="Acidic residues" evidence="1">
    <location>
        <begin position="54"/>
        <end position="63"/>
    </location>
</feature>
<sequence length="88" mass="9546">MSNNDVAPGAADQEEVEAAGEKGVPDFWLTALCYNVIVVDEGDDYEDIGGGKDGDEDGEPDDEETMMMTEDEVENKTSKKVLRIFAAL</sequence>
<feature type="region of interest" description="Disordered" evidence="1">
    <location>
        <begin position="1"/>
        <end position="20"/>
    </location>
</feature>
<keyword evidence="3" id="KW-1185">Reference proteome</keyword>
<reference evidence="2" key="1">
    <citation type="submission" date="2022-12" db="EMBL/GenBank/DDBJ databases">
        <title>Draft genome assemblies for two species of Escallonia (Escalloniales).</title>
        <authorList>
            <person name="Chanderbali A."/>
            <person name="Dervinis C."/>
            <person name="Anghel I."/>
            <person name="Soltis D."/>
            <person name="Soltis P."/>
            <person name="Zapata F."/>
        </authorList>
    </citation>
    <scope>NUCLEOTIDE SEQUENCE</scope>
    <source>
        <strain evidence="2">UCBG64.0493</strain>
        <tissue evidence="2">Leaf</tissue>
    </source>
</reference>
<protein>
    <submittedName>
        <fullName evidence="2">Uncharacterized protein</fullName>
    </submittedName>
</protein>
<proteinExistence type="predicted"/>
<accession>A0AA88VV89</accession>
<evidence type="ECO:0000313" key="3">
    <source>
        <dbReference type="Proteomes" id="UP001188597"/>
    </source>
</evidence>
<feature type="region of interest" description="Disordered" evidence="1">
    <location>
        <begin position="44"/>
        <end position="63"/>
    </location>
</feature>
<gene>
    <name evidence="2" type="ORF">RJ639_008378</name>
</gene>
<evidence type="ECO:0000313" key="2">
    <source>
        <dbReference type="EMBL" id="KAK3014708.1"/>
    </source>
</evidence>
<name>A0AA88VV89_9ASTE</name>
<dbReference type="AlphaFoldDB" id="A0AA88VV89"/>
<evidence type="ECO:0000256" key="1">
    <source>
        <dbReference type="SAM" id="MobiDB-lite"/>
    </source>
</evidence>
<dbReference type="EMBL" id="JAVXUP010001198">
    <property type="protein sequence ID" value="KAK3014708.1"/>
    <property type="molecule type" value="Genomic_DNA"/>
</dbReference>